<feature type="coiled-coil region" evidence="1">
    <location>
        <begin position="44"/>
        <end position="151"/>
    </location>
</feature>
<keyword evidence="1" id="KW-0175">Coiled coil</keyword>
<name>A0A8S5QYF4_9CAUD</name>
<evidence type="ECO:0000313" key="2">
    <source>
        <dbReference type="EMBL" id="DAE23883.1"/>
    </source>
</evidence>
<proteinExistence type="predicted"/>
<dbReference type="EMBL" id="BK015761">
    <property type="protein sequence ID" value="DAE23883.1"/>
    <property type="molecule type" value="Genomic_DNA"/>
</dbReference>
<reference evidence="2" key="1">
    <citation type="journal article" date="2021" name="Proc. Natl. Acad. Sci. U.S.A.">
        <title>A Catalog of Tens of Thousands of Viruses from Human Metagenomes Reveals Hidden Associations with Chronic Diseases.</title>
        <authorList>
            <person name="Tisza M.J."/>
            <person name="Buck C.B."/>
        </authorList>
    </citation>
    <scope>NUCLEOTIDE SEQUENCE</scope>
    <source>
        <strain evidence="2">CtoWO12</strain>
    </source>
</reference>
<organism evidence="2">
    <name type="scientific">Siphoviridae sp. ctoWO12</name>
    <dbReference type="NCBI Taxonomy" id="2826461"/>
    <lineage>
        <taxon>Viruses</taxon>
        <taxon>Duplodnaviria</taxon>
        <taxon>Heunggongvirae</taxon>
        <taxon>Uroviricota</taxon>
        <taxon>Caudoviricetes</taxon>
    </lineage>
</organism>
<evidence type="ECO:0000256" key="1">
    <source>
        <dbReference type="SAM" id="Coils"/>
    </source>
</evidence>
<accession>A0A8S5QYF4</accession>
<sequence>MAADGQIIIDTQIDTSGLVKGTDDLEAACKRAAASVSDIGDKARNSVQKSVNALTKQNQAYRAQEKKVEDIKKQLSESTGQTVVTDDYKSLNDELTGLNNKLAQLDEKKRKFVSTGGDEGSKTFRNMEYDADRLIEQIDRIKAKMDGLKASGGAYTAADTSGLQSSLAKEQQKLAEMGDRLSTSYSDFAQKVNKYGASASSAAGHTSKLSMAVNTLKRALTAVLSGLKKVISVIGSALKKVLSAAVSLARKAGAALHGLGNSSNRAGNSLKNGIKTMLKYGLGIRSLYVLVNKLRSALVTGMGNLAQYSRSANSAISSMQGAIARLQNSIAAAFSPILATVAPVVTQLINLLADAISYIGAFFAALSGKSTYTKALAVQKNYAASLGNTAGAASDAAAAMKDYLSGLDEVRKFEDSSSGGGGGGGGSGGGGSSGVAFEEASIPGIVADWAEKFKEAWKNADFTEIGTTVGTKLKNALENIPWGDIQTTCNKIAQSVATFINGFVATPGLWKTVGKTIGNGINTAVGMYNTFMDTVNFVKIGNAIATTLNNAITTTDWIGVGRALTQKLKAAIETLFGFVTTLNWADLGTAIGNMINGAINNIPAATFGNAIANLVNGIASLIVNLIASLRTGNLTNKLETFFRTAFGGIDGNKVGTAISSVINLLIDLIYDFITADSWKDVRDALTTTFMTAFDSIEWDKMLVCVDALAGKLTELLREAIANIDILWVLATLLDVFNAIIAGLLSHIPVIGDTLAKAFEFDYSAGYLESKGYNLGASTSDSIVDGLNNGTGGGDLSTKLGTVVANSTHQFDIMPPTISSKSQEAHDGALAAWQTTSSDYQAISDEATSAFDSFRTGVPNASREAYSNAKSEWDGTKSDYTGVSKDVSSGFNGLGKNLQKCFKNAYSDSKSTWKNSQSDFLKTSTKVSNAFSKFPASTQNYFSKAYASAKNAWSGASTAFRTIANSCASAFNAMPNDISNAFTKALTAAKNAWSGASGAFHSISANVISGFSGLEAGVKIKFTSAYTAAKAAWGSAKSDFSGIASGIVNAFSSVSNKLVSNFTAAISGIKNLGWYSAGSSAAQSVVNGMYSVSPSKWCSWFIGKINLHGGDTGYYLTVGIINGMYTTAGLGKWANWFISKVKQSLGIHSPSKLFRDEVGYYLGAGISVGLEDSTGTILKTVSGIADKIADRFQDSLSDVSLPAIATSNIFPDVTLRTPVMATGTVIPPKATYSSAGSGRVSDVLEQLKGLLDKLDRPNGGTVAAGGVIHNVVQINRRTIYEEMKKEEDLVRSQSGR</sequence>
<protein>
    <submittedName>
        <fullName evidence="2">Minor tail protein</fullName>
    </submittedName>
</protein>